<dbReference type="OrthoDB" id="3256235at2759"/>
<evidence type="ECO:0000256" key="2">
    <source>
        <dbReference type="SAM" id="MobiDB-lite"/>
    </source>
</evidence>
<evidence type="ECO:0000256" key="1">
    <source>
        <dbReference type="SAM" id="Coils"/>
    </source>
</evidence>
<gene>
    <name evidence="3" type="ORF">RSOL_242800</name>
</gene>
<evidence type="ECO:0000313" key="3">
    <source>
        <dbReference type="EMBL" id="EUC58260.1"/>
    </source>
</evidence>
<feature type="coiled-coil region" evidence="1">
    <location>
        <begin position="151"/>
        <end position="178"/>
    </location>
</feature>
<protein>
    <submittedName>
        <fullName evidence="3">Uncharacterized protein</fullName>
    </submittedName>
</protein>
<sequence length="610" mass="67419">MPKRNIAGGYSLSSDDSGDEPEVQSASKKRKYEPPRLSVSTLSVNKANPPPFNFPKPPTTTTPKASGSTSTQPKHPIGGEQTFGGALPSMPTPANAPSLLNIPIVPPSDTPVPTPITNIKGKGRAPLPAESDEDSVPDTSVPSGSGAGASRQLLEQRIDEMSERLQTLETRNDERHRETQDQLTTIMKAVEGLHVLLSIAQAPALSPSKPVLGGPNAPSEASAMNPKINPPLTPELSTLIMSVVGGFPSRVGKKVTGDQDNNSKKKYAREVFWATFSINGLNELRPPFLDANGRVDYFPEEFVDLKTGYKQPFPDWGEPMTQQMVWVPTLLWRWKAMIPHDTGPTSTMLRNMSDEEALIFLHDGPFKSARNEWGKKKYTKDQLDDMRSNARQDRRAESKSLIRSLFRPEVPAITGPEHDWLFHSGMVSRDVSDNEGEIEVHRNEGIALWVTSFNEAADTAHQKGLTKYRHPRKKKKVVLVPTHIPQLERGKGKHKKIVPIAICAFSKKLRRSQPELFKSSTHLINSSIQVAPDILAFLEKYPKEDSDVGSDSETEAMEAGERHLPEEIRGGGEYAGNTNLDVGVEEEPEEPKEPEEPMVSDVSDSEYKFW</sequence>
<dbReference type="Proteomes" id="UP000030108">
    <property type="component" value="Unassembled WGS sequence"/>
</dbReference>
<feature type="region of interest" description="Disordered" evidence="2">
    <location>
        <begin position="1"/>
        <end position="150"/>
    </location>
</feature>
<comment type="caution">
    <text evidence="3">The sequence shown here is derived from an EMBL/GenBank/DDBJ whole genome shotgun (WGS) entry which is preliminary data.</text>
</comment>
<evidence type="ECO:0000313" key="4">
    <source>
        <dbReference type="Proteomes" id="UP000030108"/>
    </source>
</evidence>
<feature type="compositionally biased region" description="Pro residues" evidence="2">
    <location>
        <begin position="104"/>
        <end position="114"/>
    </location>
</feature>
<name>A0A0A1UHX4_9AGAM</name>
<reference evidence="4" key="1">
    <citation type="journal article" date="2014" name="Genome Announc.">
        <title>Draft genome sequence of the plant-pathogenic soil fungus Rhizoctonia solani anastomosis group 3 strain Rhs1AP.</title>
        <authorList>
            <person name="Cubeta M.A."/>
            <person name="Thomas E."/>
            <person name="Dean R.A."/>
            <person name="Jabaji S."/>
            <person name="Neate S.M."/>
            <person name="Tavantzis S."/>
            <person name="Toda T."/>
            <person name="Vilgalys R."/>
            <person name="Bharathan N."/>
            <person name="Fedorova-Abrams N."/>
            <person name="Pakala S.B."/>
            <person name="Pakala S.M."/>
            <person name="Zafar N."/>
            <person name="Joardar V."/>
            <person name="Losada L."/>
            <person name="Nierman W.C."/>
        </authorList>
    </citation>
    <scope>NUCLEOTIDE SEQUENCE [LARGE SCALE GENOMIC DNA]</scope>
    <source>
        <strain evidence="4">AG-3</strain>
    </source>
</reference>
<accession>A0A0A1UHX4</accession>
<keyword evidence="1" id="KW-0175">Coiled coil</keyword>
<feature type="compositionally biased region" description="Pro residues" evidence="2">
    <location>
        <begin position="48"/>
        <end position="60"/>
    </location>
</feature>
<organism evidence="3 4">
    <name type="scientific">Rhizoctonia solani AG-3 Rhs1AP</name>
    <dbReference type="NCBI Taxonomy" id="1086054"/>
    <lineage>
        <taxon>Eukaryota</taxon>
        <taxon>Fungi</taxon>
        <taxon>Dikarya</taxon>
        <taxon>Basidiomycota</taxon>
        <taxon>Agaricomycotina</taxon>
        <taxon>Agaricomycetes</taxon>
        <taxon>Cantharellales</taxon>
        <taxon>Ceratobasidiaceae</taxon>
        <taxon>Rhizoctonia</taxon>
    </lineage>
</organism>
<feature type="compositionally biased region" description="Acidic residues" evidence="2">
    <location>
        <begin position="583"/>
        <end position="598"/>
    </location>
</feature>
<feature type="compositionally biased region" description="Basic and acidic residues" evidence="2">
    <location>
        <begin position="559"/>
        <end position="570"/>
    </location>
</feature>
<feature type="region of interest" description="Disordered" evidence="2">
    <location>
        <begin position="544"/>
        <end position="610"/>
    </location>
</feature>
<feature type="compositionally biased region" description="Acidic residues" evidence="2">
    <location>
        <begin position="547"/>
        <end position="558"/>
    </location>
</feature>
<dbReference type="AlphaFoldDB" id="A0A0A1UHX4"/>
<dbReference type="EMBL" id="JATN01000321">
    <property type="protein sequence ID" value="EUC58260.1"/>
    <property type="molecule type" value="Genomic_DNA"/>
</dbReference>
<proteinExistence type="predicted"/>